<dbReference type="PANTHER" id="PTHR23513:SF11">
    <property type="entry name" value="STAPHYLOFERRIN A TRANSPORTER"/>
    <property type="match status" value="1"/>
</dbReference>
<proteinExistence type="predicted"/>
<evidence type="ECO:0000256" key="2">
    <source>
        <dbReference type="ARBA" id="ARBA00022475"/>
    </source>
</evidence>
<dbReference type="RefSeq" id="WP_344865392.1">
    <property type="nucleotide sequence ID" value="NZ_BAAAUT010000068.1"/>
</dbReference>
<sequence length="466" mass="47436">MSDAGPLPEAVPAAGSAAGSGAGSAAGSAAGSGAAPGDALGTAPARAVRWRALAPLRNRDYRLLIGATGLSMFGNGMWAVVMVFQVMAIDDRPTALSAVAACLSGGLLAFVLVGGVVADRVPKRSVIITVQAVNLLAVAAVSALAFADAIRLWHMAVAAALLGAGSAFFFPAYSAYLPAILRPDELLAANGLEGALRPTLQQALGPALGGMVVGALVPAAGAAATAALHAGALALLLFLRPEPRAEHAGEAGGERPGALADMREGFVFTLRTPWLLWTLLFACLMLLVVMGPIEVLLPFIARERFADGERMFGLLLTAFGAGGAVGSLVVSSWRLPRRYLTVMVIGWGAGNLPLVVIGHVTSFWVMAAGMFLIGFSNGAGMVIWGTLLQRRVPPAMLGRVSSLDFFVSIALMPLSIAVAGPLSTVVPTPVIFTAAGVVPPVLAVAAVLAGRMAADEIAHPLDPPAA</sequence>
<feature type="transmembrane region" description="Helical" evidence="6">
    <location>
        <begin position="95"/>
        <end position="118"/>
    </location>
</feature>
<dbReference type="Pfam" id="PF07690">
    <property type="entry name" value="MFS_1"/>
    <property type="match status" value="1"/>
</dbReference>
<dbReference type="Gene3D" id="1.20.1250.20">
    <property type="entry name" value="MFS general substrate transporter like domains"/>
    <property type="match status" value="1"/>
</dbReference>
<evidence type="ECO:0000256" key="6">
    <source>
        <dbReference type="SAM" id="Phobius"/>
    </source>
</evidence>
<keyword evidence="4 6" id="KW-1133">Transmembrane helix</keyword>
<evidence type="ECO:0000256" key="5">
    <source>
        <dbReference type="ARBA" id="ARBA00023136"/>
    </source>
</evidence>
<evidence type="ECO:0000256" key="1">
    <source>
        <dbReference type="ARBA" id="ARBA00004651"/>
    </source>
</evidence>
<feature type="transmembrane region" description="Helical" evidence="6">
    <location>
        <begin position="363"/>
        <end position="384"/>
    </location>
</feature>
<evidence type="ECO:0000256" key="3">
    <source>
        <dbReference type="ARBA" id="ARBA00022692"/>
    </source>
</evidence>
<dbReference type="Proteomes" id="UP001500320">
    <property type="component" value="Unassembled WGS sequence"/>
</dbReference>
<name>A0ABP6P2L6_9ACTN</name>
<keyword evidence="8" id="KW-1185">Reference proteome</keyword>
<accession>A0ABP6P2L6</accession>
<dbReference type="PANTHER" id="PTHR23513">
    <property type="entry name" value="INTEGRAL MEMBRANE EFFLUX PROTEIN-RELATED"/>
    <property type="match status" value="1"/>
</dbReference>
<evidence type="ECO:0000313" key="7">
    <source>
        <dbReference type="EMBL" id="GAA3160949.1"/>
    </source>
</evidence>
<feature type="transmembrane region" description="Helical" evidence="6">
    <location>
        <begin position="152"/>
        <end position="173"/>
    </location>
</feature>
<keyword evidence="2" id="KW-1003">Cell membrane</keyword>
<feature type="transmembrane region" description="Helical" evidence="6">
    <location>
        <begin position="274"/>
        <end position="300"/>
    </location>
</feature>
<dbReference type="SUPFAM" id="SSF103473">
    <property type="entry name" value="MFS general substrate transporter"/>
    <property type="match status" value="1"/>
</dbReference>
<keyword evidence="3 6" id="KW-0812">Transmembrane</keyword>
<keyword evidence="5 6" id="KW-0472">Membrane</keyword>
<protein>
    <submittedName>
        <fullName evidence="7">Tetracycline efflux MFS transporter Tet(V)</fullName>
    </submittedName>
</protein>
<feature type="transmembrane region" description="Helical" evidence="6">
    <location>
        <begin position="430"/>
        <end position="449"/>
    </location>
</feature>
<feature type="transmembrane region" description="Helical" evidence="6">
    <location>
        <begin position="125"/>
        <end position="146"/>
    </location>
</feature>
<dbReference type="EMBL" id="BAAAUT010000068">
    <property type="protein sequence ID" value="GAA3160949.1"/>
    <property type="molecule type" value="Genomic_DNA"/>
</dbReference>
<gene>
    <name evidence="7" type="primary">tet(V)_2</name>
    <name evidence="7" type="ORF">GCM10010466_59870</name>
</gene>
<feature type="transmembrane region" description="Helical" evidence="6">
    <location>
        <begin position="63"/>
        <end position="89"/>
    </location>
</feature>
<reference evidence="8" key="1">
    <citation type="journal article" date="2019" name="Int. J. Syst. Evol. Microbiol.">
        <title>The Global Catalogue of Microorganisms (GCM) 10K type strain sequencing project: providing services to taxonomists for standard genome sequencing and annotation.</title>
        <authorList>
            <consortium name="The Broad Institute Genomics Platform"/>
            <consortium name="The Broad Institute Genome Sequencing Center for Infectious Disease"/>
            <person name="Wu L."/>
            <person name="Ma J."/>
        </authorList>
    </citation>
    <scope>NUCLEOTIDE SEQUENCE [LARGE SCALE GENOMIC DNA]</scope>
    <source>
        <strain evidence="8">JCM 9373</strain>
    </source>
</reference>
<evidence type="ECO:0000256" key="4">
    <source>
        <dbReference type="ARBA" id="ARBA00022989"/>
    </source>
</evidence>
<feature type="transmembrane region" description="Helical" evidence="6">
    <location>
        <begin position="405"/>
        <end position="424"/>
    </location>
</feature>
<dbReference type="InterPro" id="IPR036259">
    <property type="entry name" value="MFS_trans_sf"/>
</dbReference>
<dbReference type="CDD" id="cd06173">
    <property type="entry name" value="MFS_MefA_like"/>
    <property type="match status" value="1"/>
</dbReference>
<organism evidence="7 8">
    <name type="scientific">Planomonospora alba</name>
    <dbReference type="NCBI Taxonomy" id="161354"/>
    <lineage>
        <taxon>Bacteria</taxon>
        <taxon>Bacillati</taxon>
        <taxon>Actinomycetota</taxon>
        <taxon>Actinomycetes</taxon>
        <taxon>Streptosporangiales</taxon>
        <taxon>Streptosporangiaceae</taxon>
        <taxon>Planomonospora</taxon>
    </lineage>
</organism>
<feature type="transmembrane region" description="Helical" evidence="6">
    <location>
        <begin position="207"/>
        <end position="239"/>
    </location>
</feature>
<evidence type="ECO:0000313" key="8">
    <source>
        <dbReference type="Proteomes" id="UP001500320"/>
    </source>
</evidence>
<comment type="caution">
    <text evidence="7">The sequence shown here is derived from an EMBL/GenBank/DDBJ whole genome shotgun (WGS) entry which is preliminary data.</text>
</comment>
<dbReference type="InterPro" id="IPR011701">
    <property type="entry name" value="MFS"/>
</dbReference>
<comment type="subcellular location">
    <subcellularLocation>
        <location evidence="1">Cell membrane</location>
        <topology evidence="1">Multi-pass membrane protein</topology>
    </subcellularLocation>
</comment>
<feature type="transmembrane region" description="Helical" evidence="6">
    <location>
        <begin position="312"/>
        <end position="333"/>
    </location>
</feature>